<organism evidence="1 2">
    <name type="scientific">Wickerhamomyces pijperi</name>
    <name type="common">Yeast</name>
    <name type="synonym">Pichia pijperi</name>
    <dbReference type="NCBI Taxonomy" id="599730"/>
    <lineage>
        <taxon>Eukaryota</taxon>
        <taxon>Fungi</taxon>
        <taxon>Dikarya</taxon>
        <taxon>Ascomycota</taxon>
        <taxon>Saccharomycotina</taxon>
        <taxon>Saccharomycetes</taxon>
        <taxon>Phaffomycetales</taxon>
        <taxon>Wickerhamomycetaceae</taxon>
        <taxon>Wickerhamomyces</taxon>
    </lineage>
</organism>
<evidence type="ECO:0000313" key="1">
    <source>
        <dbReference type="EMBL" id="KAH3685304.1"/>
    </source>
</evidence>
<reference evidence="1" key="1">
    <citation type="journal article" date="2021" name="Open Biol.">
        <title>Shared evolutionary footprints suggest mitochondrial oxidative damage underlies multiple complex I losses in fungi.</title>
        <authorList>
            <person name="Schikora-Tamarit M.A."/>
            <person name="Marcet-Houben M."/>
            <person name="Nosek J."/>
            <person name="Gabaldon T."/>
        </authorList>
    </citation>
    <scope>NUCLEOTIDE SEQUENCE</scope>
    <source>
        <strain evidence="1">CBS2887</strain>
    </source>
</reference>
<protein>
    <submittedName>
        <fullName evidence="1">Uncharacterized protein</fullName>
    </submittedName>
</protein>
<evidence type="ECO:0000313" key="2">
    <source>
        <dbReference type="Proteomes" id="UP000774326"/>
    </source>
</evidence>
<dbReference type="AlphaFoldDB" id="A0A9P8Q9F5"/>
<accession>A0A9P8Q9F5</accession>
<name>A0A9P8Q9F5_WICPI</name>
<reference evidence="1" key="2">
    <citation type="submission" date="2021-01" db="EMBL/GenBank/DDBJ databases">
        <authorList>
            <person name="Schikora-Tamarit M.A."/>
        </authorList>
    </citation>
    <scope>NUCLEOTIDE SEQUENCE</scope>
    <source>
        <strain evidence="1">CBS2887</strain>
    </source>
</reference>
<comment type="caution">
    <text evidence="1">The sequence shown here is derived from an EMBL/GenBank/DDBJ whole genome shotgun (WGS) entry which is preliminary data.</text>
</comment>
<dbReference type="Proteomes" id="UP000774326">
    <property type="component" value="Unassembled WGS sequence"/>
</dbReference>
<keyword evidence="2" id="KW-1185">Reference proteome</keyword>
<proteinExistence type="predicted"/>
<sequence>MDIAQKHGFGAVVQFVHMVSKRTTRVQDFPEMRFSRSNSWNLFMLDLTSAVSSVGAVPWIWFSIALRLYAPVASLFLWFPDVEDLLLAVALVAAEPGSSNAELGRLALDFTLIDDVK</sequence>
<gene>
    <name evidence="1" type="ORF">WICPIJ_003717</name>
</gene>
<dbReference type="EMBL" id="JAEUBG010002058">
    <property type="protein sequence ID" value="KAH3685304.1"/>
    <property type="molecule type" value="Genomic_DNA"/>
</dbReference>